<feature type="region of interest" description="Disordered" evidence="6">
    <location>
        <begin position="36"/>
        <end position="106"/>
    </location>
</feature>
<dbReference type="InterPro" id="IPR016202">
    <property type="entry name" value="DNase_I"/>
</dbReference>
<dbReference type="PRINTS" id="PR00130">
    <property type="entry name" value="DNASEI"/>
</dbReference>
<dbReference type="GO" id="GO:0006308">
    <property type="term" value="P:DNA catabolic process"/>
    <property type="evidence" value="ECO:0007669"/>
    <property type="project" value="InterPro"/>
</dbReference>
<evidence type="ECO:0000259" key="7">
    <source>
        <dbReference type="Pfam" id="PF03372"/>
    </source>
</evidence>
<dbReference type="GO" id="GO:0003677">
    <property type="term" value="F:DNA binding"/>
    <property type="evidence" value="ECO:0007669"/>
    <property type="project" value="TreeGrafter"/>
</dbReference>
<evidence type="ECO:0000256" key="1">
    <source>
        <dbReference type="ARBA" id="ARBA00007359"/>
    </source>
</evidence>
<dbReference type="GO" id="GO:0004530">
    <property type="term" value="F:deoxyribonuclease I activity"/>
    <property type="evidence" value="ECO:0007669"/>
    <property type="project" value="TreeGrafter"/>
</dbReference>
<dbReference type="PROSITE" id="PS00918">
    <property type="entry name" value="DNASE_I_2"/>
    <property type="match status" value="1"/>
</dbReference>
<name>A0A803V8X8_FICAL</name>
<comment type="similarity">
    <text evidence="1">Belongs to the DNase I family.</text>
</comment>
<dbReference type="PANTHER" id="PTHR11371:SF29">
    <property type="entry name" value="DEOXYRIBONUCLEASE-1-LIKE 2"/>
    <property type="match status" value="1"/>
</dbReference>
<organism evidence="8 9">
    <name type="scientific">Ficedula albicollis</name>
    <name type="common">Collared flycatcher</name>
    <name type="synonym">Muscicapa albicollis</name>
    <dbReference type="NCBI Taxonomy" id="59894"/>
    <lineage>
        <taxon>Eukaryota</taxon>
        <taxon>Metazoa</taxon>
        <taxon>Chordata</taxon>
        <taxon>Craniata</taxon>
        <taxon>Vertebrata</taxon>
        <taxon>Euteleostomi</taxon>
        <taxon>Archelosauria</taxon>
        <taxon>Archosauria</taxon>
        <taxon>Dinosauria</taxon>
        <taxon>Saurischia</taxon>
        <taxon>Theropoda</taxon>
        <taxon>Coelurosauria</taxon>
        <taxon>Aves</taxon>
        <taxon>Neognathae</taxon>
        <taxon>Neoaves</taxon>
        <taxon>Telluraves</taxon>
        <taxon>Australaves</taxon>
        <taxon>Passeriformes</taxon>
        <taxon>Muscicapidae</taxon>
        <taxon>Ficedula</taxon>
    </lineage>
</organism>
<dbReference type="Gene3D" id="3.60.10.10">
    <property type="entry name" value="Endonuclease/exonuclease/phosphatase"/>
    <property type="match status" value="1"/>
</dbReference>
<accession>A0A803V8X8</accession>
<proteinExistence type="inferred from homology"/>
<reference evidence="8" key="2">
    <citation type="submission" date="2025-08" db="UniProtKB">
        <authorList>
            <consortium name="Ensembl"/>
        </authorList>
    </citation>
    <scope>IDENTIFICATION</scope>
</reference>
<keyword evidence="4" id="KW-0378">Hydrolase</keyword>
<keyword evidence="9" id="KW-1185">Reference proteome</keyword>
<dbReference type="GO" id="GO:0005634">
    <property type="term" value="C:nucleus"/>
    <property type="evidence" value="ECO:0007669"/>
    <property type="project" value="TreeGrafter"/>
</dbReference>
<evidence type="ECO:0000256" key="5">
    <source>
        <dbReference type="ARBA" id="ARBA00023157"/>
    </source>
</evidence>
<dbReference type="InterPro" id="IPR018057">
    <property type="entry name" value="Deoxyribonuclease-1_AS"/>
</dbReference>
<keyword evidence="5" id="KW-1015">Disulfide bond</keyword>
<evidence type="ECO:0000256" key="4">
    <source>
        <dbReference type="ARBA" id="ARBA00022801"/>
    </source>
</evidence>
<keyword evidence="2" id="KW-0540">Nuclease</keyword>
<dbReference type="InterPro" id="IPR005135">
    <property type="entry name" value="Endo/exonuclease/phosphatase"/>
</dbReference>
<dbReference type="AlphaFoldDB" id="A0A803V8X8"/>
<dbReference type="Proteomes" id="UP000016665">
    <property type="component" value="Chromosome 14"/>
</dbReference>
<sequence length="343" mass="37928">MQVPVVLRPEPCAWLGAGWQTGPELSLAGAAPLRRGASAGGARLRPQRRHRAHGAAQQVQEGLGWQHQQGKPSYPSSKRQKKSCPSTERLAGANPGATQLLDTPKPIQDGPSHVTVLPFFLCSASTSPYDYEISGPLGRENYKEMYLFIYRTDIVSVVDTYQYKDPQDVFSREPFILRVSAPSTKVKEFVLVPLHSAPHDAVAEIDALYDVYLAIINKWGTDNMMFLGDFNADCSYVQPSDWSSIRLRTSDVFKWLIPDSADTTVGKSDCAYDRIVVCGNKLKRSIVSNSAGIYNFQRAFQLDQEEVSQHHTFGAPAGTKAELAQCWTGGRTSKDRRARATTC</sequence>
<evidence type="ECO:0000313" key="8">
    <source>
        <dbReference type="Ensembl" id="ENSFALP00000019184.1"/>
    </source>
</evidence>
<dbReference type="Pfam" id="PF03372">
    <property type="entry name" value="Exo_endo_phos"/>
    <property type="match status" value="1"/>
</dbReference>
<evidence type="ECO:0000313" key="9">
    <source>
        <dbReference type="Proteomes" id="UP000016665"/>
    </source>
</evidence>
<evidence type="ECO:0000256" key="2">
    <source>
        <dbReference type="ARBA" id="ARBA00022722"/>
    </source>
</evidence>
<protein>
    <recommendedName>
        <fullName evidence="7">Endonuclease/exonuclease/phosphatase domain-containing protein</fullName>
    </recommendedName>
</protein>
<keyword evidence="3" id="KW-0255">Endonuclease</keyword>
<gene>
    <name evidence="8" type="primary">LOC101814238</name>
</gene>
<dbReference type="PROSITE" id="PS00919">
    <property type="entry name" value="DNASE_I_1"/>
    <property type="match status" value="1"/>
</dbReference>
<dbReference type="InterPro" id="IPR033125">
    <property type="entry name" value="DNASE_I_2"/>
</dbReference>
<dbReference type="GeneTree" id="ENSGT00950000182846"/>
<dbReference type="SMART" id="SM00476">
    <property type="entry name" value="DNaseIc"/>
    <property type="match status" value="1"/>
</dbReference>
<dbReference type="InterPro" id="IPR036691">
    <property type="entry name" value="Endo/exonu/phosph_ase_sf"/>
</dbReference>
<dbReference type="CDD" id="cd10282">
    <property type="entry name" value="DNase1"/>
    <property type="match status" value="1"/>
</dbReference>
<feature type="compositionally biased region" description="Polar residues" evidence="6">
    <location>
        <begin position="66"/>
        <end position="77"/>
    </location>
</feature>
<reference evidence="8 9" key="1">
    <citation type="journal article" date="2012" name="Nature">
        <title>The genomic landscape of species divergence in Ficedula flycatchers.</title>
        <authorList>
            <person name="Ellegren H."/>
            <person name="Smeds L."/>
            <person name="Burri R."/>
            <person name="Olason P.I."/>
            <person name="Backstrom N."/>
            <person name="Kawakami T."/>
            <person name="Kunstner A."/>
            <person name="Makinen H."/>
            <person name="Nadachowska-Brzyska K."/>
            <person name="Qvarnstrom A."/>
            <person name="Uebbing S."/>
            <person name="Wolf J.B."/>
        </authorList>
    </citation>
    <scope>NUCLEOTIDE SEQUENCE [LARGE SCALE GENOMIC DNA]</scope>
</reference>
<evidence type="ECO:0000256" key="6">
    <source>
        <dbReference type="SAM" id="MobiDB-lite"/>
    </source>
</evidence>
<evidence type="ECO:0000256" key="3">
    <source>
        <dbReference type="ARBA" id="ARBA00022759"/>
    </source>
</evidence>
<feature type="domain" description="Endonuclease/exonuclease/phosphatase" evidence="7">
    <location>
        <begin position="137"/>
        <end position="288"/>
    </location>
</feature>
<dbReference type="Ensembl" id="ENSFALT00000029879.1">
    <property type="protein sequence ID" value="ENSFALP00000019184.1"/>
    <property type="gene ID" value="ENSFALG00000004209.2"/>
</dbReference>
<reference evidence="8" key="3">
    <citation type="submission" date="2025-09" db="UniProtKB">
        <authorList>
            <consortium name="Ensembl"/>
        </authorList>
    </citation>
    <scope>IDENTIFICATION</scope>
</reference>
<dbReference type="SUPFAM" id="SSF56219">
    <property type="entry name" value="DNase I-like"/>
    <property type="match status" value="1"/>
</dbReference>
<dbReference type="PANTHER" id="PTHR11371">
    <property type="entry name" value="DEOXYRIBONUCLEASE"/>
    <property type="match status" value="1"/>
</dbReference>